<evidence type="ECO:0000313" key="2">
    <source>
        <dbReference type="WBParaSite" id="SPAL_0001488100.1"/>
    </source>
</evidence>
<dbReference type="WBParaSite" id="SPAL_0001488100.1">
    <property type="protein sequence ID" value="SPAL_0001488100.1"/>
    <property type="gene ID" value="SPAL_0001488100"/>
</dbReference>
<dbReference type="AlphaFoldDB" id="A0A0N5CAF8"/>
<organism evidence="1 2">
    <name type="scientific">Strongyloides papillosus</name>
    <name type="common">Intestinal threadworm</name>
    <dbReference type="NCBI Taxonomy" id="174720"/>
    <lineage>
        <taxon>Eukaryota</taxon>
        <taxon>Metazoa</taxon>
        <taxon>Ecdysozoa</taxon>
        <taxon>Nematoda</taxon>
        <taxon>Chromadorea</taxon>
        <taxon>Rhabditida</taxon>
        <taxon>Tylenchina</taxon>
        <taxon>Panagrolaimomorpha</taxon>
        <taxon>Strongyloidoidea</taxon>
        <taxon>Strongyloididae</taxon>
        <taxon>Strongyloides</taxon>
    </lineage>
</organism>
<keyword evidence="1" id="KW-1185">Reference proteome</keyword>
<sequence length="149" mass="16830">MLDTFSQSEIISYVVENNYHCTIDDVSESKIECDCTLKRCNEMVKGSMPPLFNCFKQCPRIFAITNISKDEEITIDYGYEDVGEKCLRGTTSCRCKIGYFSGENLGVIDETWNTGRLKGGETNDNCTTSNSHRVNNNLLLQEAIKDVNQ</sequence>
<evidence type="ECO:0000313" key="1">
    <source>
        <dbReference type="Proteomes" id="UP000046392"/>
    </source>
</evidence>
<dbReference type="Proteomes" id="UP000046392">
    <property type="component" value="Unplaced"/>
</dbReference>
<dbReference type="SUPFAM" id="SSF82199">
    <property type="entry name" value="SET domain"/>
    <property type="match status" value="1"/>
</dbReference>
<reference evidence="2" key="1">
    <citation type="submission" date="2017-02" db="UniProtKB">
        <authorList>
            <consortium name="WormBaseParasite"/>
        </authorList>
    </citation>
    <scope>IDENTIFICATION</scope>
</reference>
<dbReference type="Gene3D" id="2.170.270.10">
    <property type="entry name" value="SET domain"/>
    <property type="match status" value="1"/>
</dbReference>
<dbReference type="InterPro" id="IPR046341">
    <property type="entry name" value="SET_dom_sf"/>
</dbReference>
<accession>A0A0N5CAF8</accession>
<proteinExistence type="predicted"/>
<name>A0A0N5CAF8_STREA</name>
<protein>
    <submittedName>
        <fullName evidence="2">SET domain-containing protein</fullName>
    </submittedName>
</protein>